<sequence>MCIQYNFLFKCGHRGFDKFHNCPEFGRSCLGAGGNHKDTPVQDICSECKRRAIHQADGKKDPWWEDDPWRKRRQG</sequence>
<organism evidence="2 3">
    <name type="scientific">Pleurostoma richardsiae</name>
    <dbReference type="NCBI Taxonomy" id="41990"/>
    <lineage>
        <taxon>Eukaryota</taxon>
        <taxon>Fungi</taxon>
        <taxon>Dikarya</taxon>
        <taxon>Ascomycota</taxon>
        <taxon>Pezizomycotina</taxon>
        <taxon>Sordariomycetes</taxon>
        <taxon>Sordariomycetidae</taxon>
        <taxon>Calosphaeriales</taxon>
        <taxon>Pleurostomataceae</taxon>
        <taxon>Pleurostoma</taxon>
    </lineage>
</organism>
<keyword evidence="3" id="KW-1185">Reference proteome</keyword>
<proteinExistence type="predicted"/>
<accession>A0AA38RLZ6</accession>
<dbReference type="EMBL" id="JANBVO010000006">
    <property type="protein sequence ID" value="KAJ9151197.1"/>
    <property type="molecule type" value="Genomic_DNA"/>
</dbReference>
<gene>
    <name evidence="2" type="ORF">NKR23_g3321</name>
</gene>
<reference evidence="2" key="1">
    <citation type="submission" date="2022-07" db="EMBL/GenBank/DDBJ databases">
        <title>Fungi with potential for degradation of polypropylene.</title>
        <authorList>
            <person name="Gostincar C."/>
        </authorList>
    </citation>
    <scope>NUCLEOTIDE SEQUENCE</scope>
    <source>
        <strain evidence="2">EXF-13308</strain>
    </source>
</reference>
<protein>
    <submittedName>
        <fullName evidence="2">Uncharacterized protein</fullName>
    </submittedName>
</protein>
<feature type="region of interest" description="Disordered" evidence="1">
    <location>
        <begin position="56"/>
        <end position="75"/>
    </location>
</feature>
<name>A0AA38RLZ6_9PEZI</name>
<evidence type="ECO:0000313" key="2">
    <source>
        <dbReference type="EMBL" id="KAJ9151197.1"/>
    </source>
</evidence>
<evidence type="ECO:0000256" key="1">
    <source>
        <dbReference type="SAM" id="MobiDB-lite"/>
    </source>
</evidence>
<feature type="compositionally biased region" description="Basic and acidic residues" evidence="1">
    <location>
        <begin position="56"/>
        <end position="69"/>
    </location>
</feature>
<dbReference type="AlphaFoldDB" id="A0AA38RLZ6"/>
<dbReference type="Proteomes" id="UP001174694">
    <property type="component" value="Unassembled WGS sequence"/>
</dbReference>
<comment type="caution">
    <text evidence="2">The sequence shown here is derived from an EMBL/GenBank/DDBJ whole genome shotgun (WGS) entry which is preliminary data.</text>
</comment>
<evidence type="ECO:0000313" key="3">
    <source>
        <dbReference type="Proteomes" id="UP001174694"/>
    </source>
</evidence>